<evidence type="ECO:0000259" key="3">
    <source>
        <dbReference type="PROSITE" id="PS50977"/>
    </source>
</evidence>
<dbReference type="PANTHER" id="PTHR30055">
    <property type="entry name" value="HTH-TYPE TRANSCRIPTIONAL REGULATOR RUTR"/>
    <property type="match status" value="1"/>
</dbReference>
<keyword evidence="5" id="KW-1185">Reference proteome</keyword>
<dbReference type="InterPro" id="IPR001647">
    <property type="entry name" value="HTH_TetR"/>
</dbReference>
<dbReference type="RefSeq" id="WP_344777677.1">
    <property type="nucleotide sequence ID" value="NZ_BAABAH010000014.1"/>
</dbReference>
<proteinExistence type="predicted"/>
<dbReference type="InterPro" id="IPR050109">
    <property type="entry name" value="HTH-type_TetR-like_transc_reg"/>
</dbReference>
<dbReference type="InterPro" id="IPR009057">
    <property type="entry name" value="Homeodomain-like_sf"/>
</dbReference>
<evidence type="ECO:0000313" key="5">
    <source>
        <dbReference type="Proteomes" id="UP001501821"/>
    </source>
</evidence>
<accession>A0ABP7IY23</accession>
<dbReference type="SUPFAM" id="SSF46689">
    <property type="entry name" value="Homeodomain-like"/>
    <property type="match status" value="1"/>
</dbReference>
<organism evidence="4 5">
    <name type="scientific">Nocardioides panacisoli</name>
    <dbReference type="NCBI Taxonomy" id="627624"/>
    <lineage>
        <taxon>Bacteria</taxon>
        <taxon>Bacillati</taxon>
        <taxon>Actinomycetota</taxon>
        <taxon>Actinomycetes</taxon>
        <taxon>Propionibacteriales</taxon>
        <taxon>Nocardioidaceae</taxon>
        <taxon>Nocardioides</taxon>
    </lineage>
</organism>
<dbReference type="Pfam" id="PF00440">
    <property type="entry name" value="TetR_N"/>
    <property type="match status" value="1"/>
</dbReference>
<dbReference type="EMBL" id="BAABAH010000014">
    <property type="protein sequence ID" value="GAA3829878.1"/>
    <property type="molecule type" value="Genomic_DNA"/>
</dbReference>
<dbReference type="Proteomes" id="UP001501821">
    <property type="component" value="Unassembled WGS sequence"/>
</dbReference>
<comment type="caution">
    <text evidence="4">The sequence shown here is derived from an EMBL/GenBank/DDBJ whole genome shotgun (WGS) entry which is preliminary data.</text>
</comment>
<dbReference type="PROSITE" id="PS50977">
    <property type="entry name" value="HTH_TETR_2"/>
    <property type="match status" value="1"/>
</dbReference>
<feature type="DNA-binding region" description="H-T-H motif" evidence="2">
    <location>
        <begin position="34"/>
        <end position="53"/>
    </location>
</feature>
<evidence type="ECO:0000256" key="2">
    <source>
        <dbReference type="PROSITE-ProRule" id="PRU00335"/>
    </source>
</evidence>
<dbReference type="Gene3D" id="1.10.357.10">
    <property type="entry name" value="Tetracycline Repressor, domain 2"/>
    <property type="match status" value="1"/>
</dbReference>
<name>A0ABP7IY23_9ACTN</name>
<protein>
    <submittedName>
        <fullName evidence="4">Helix-turn-helix domain-containing protein</fullName>
    </submittedName>
</protein>
<feature type="domain" description="HTH tetR-type" evidence="3">
    <location>
        <begin position="11"/>
        <end position="71"/>
    </location>
</feature>
<reference evidence="5" key="1">
    <citation type="journal article" date="2019" name="Int. J. Syst. Evol. Microbiol.">
        <title>The Global Catalogue of Microorganisms (GCM) 10K type strain sequencing project: providing services to taxonomists for standard genome sequencing and annotation.</title>
        <authorList>
            <consortium name="The Broad Institute Genomics Platform"/>
            <consortium name="The Broad Institute Genome Sequencing Center for Infectious Disease"/>
            <person name="Wu L."/>
            <person name="Ma J."/>
        </authorList>
    </citation>
    <scope>NUCLEOTIDE SEQUENCE [LARGE SCALE GENOMIC DNA]</scope>
    <source>
        <strain evidence="5">JCM 16953</strain>
    </source>
</reference>
<sequence>MPRNRQDQTKQAKRDEILAAASSLFLTEGYDGASMGKIAAAAGLTPNTLYWYFRDKDELFVAVADLYLARLLQQHATVAEKPLARQLVWLVDSLRPVRHLVATVHARVARSSRIEQWHSGFHRQMETLFEDQLTIEVPEARRAAETAVVTFAIEGAVTHDLDADATTSLCHSLARRLAAG</sequence>
<keyword evidence="1 2" id="KW-0238">DNA-binding</keyword>
<dbReference type="PRINTS" id="PR00455">
    <property type="entry name" value="HTHTETR"/>
</dbReference>
<dbReference type="PANTHER" id="PTHR30055:SF226">
    <property type="entry name" value="HTH-TYPE TRANSCRIPTIONAL REGULATOR PKSA"/>
    <property type="match status" value="1"/>
</dbReference>
<gene>
    <name evidence="4" type="ORF">GCM10022242_34150</name>
</gene>
<evidence type="ECO:0000313" key="4">
    <source>
        <dbReference type="EMBL" id="GAA3829878.1"/>
    </source>
</evidence>
<evidence type="ECO:0000256" key="1">
    <source>
        <dbReference type="ARBA" id="ARBA00023125"/>
    </source>
</evidence>